<feature type="transmembrane region" description="Helical" evidence="8">
    <location>
        <begin position="33"/>
        <end position="51"/>
    </location>
</feature>
<sequence>MVQQKIAQRPISEREETSQTEVQVFSGSYLRRIILLSGTLVLQLLSLTFWFIGLPQYAHWTLFAILLLGGIPLLLETIQRLWKREVGVDLIALLAIAGSLFFQQYLAGAIIVLMMVGGETLEAYALRRARSSLTALVQHAPCIAHIWQNDRFCDIPADRVEVGMVVVVKPGEVLPVDGIIEKGTANLSEADLTGEPLPIHKGPGSLVFSGSVSLDNLIEVRATRRSAESQYAQIVQLVKAAQERKAPIHRLADRYSVVFTAVTLIIALAAWFFSGQGVYALAVLVVATPCPLILATPIAIMSGIDSAARQAIIVKSGATIEQLGEVNVVVFDKTGTLTMGRPLVSSFLSVQQCDAEEAEREALYYTASVEQLSTHILARAFVEAAQERGIELEPANHFQEIFGKGVSGQVPAYPQKDGSDEREQEVMVAVGNRTFMRLLEIPLPETLLREREQRTEQGQLGSFLALDGKCVGLLVLEDVPRSDLNQLVPSLKREEVQYTVLLTGDSEKVATQIGRQAGVDQIQSRCLPEQKVDAIKALLAQGKKVLMVGDGVNDAPALATATVGLALGTQGMTAASHVADAVLLSGDILRVATAVHIGKHVMRVATQGIWIGIGLSLVAMIFAAMGFIPPAMGALLQEGIDVLVILNALRAAVR</sequence>
<dbReference type="Pfam" id="PF00702">
    <property type="entry name" value="Hydrolase"/>
    <property type="match status" value="1"/>
</dbReference>
<keyword evidence="6 8" id="KW-1133">Transmembrane helix</keyword>
<dbReference type="InterPro" id="IPR027256">
    <property type="entry name" value="P-typ_ATPase_IB"/>
</dbReference>
<dbReference type="Gene3D" id="2.70.150.10">
    <property type="entry name" value="Calcium-transporting ATPase, cytoplasmic transduction domain A"/>
    <property type="match status" value="1"/>
</dbReference>
<feature type="transmembrane region" description="Helical" evidence="8">
    <location>
        <begin position="86"/>
        <end position="102"/>
    </location>
</feature>
<dbReference type="Gene3D" id="3.40.1110.10">
    <property type="entry name" value="Calcium-transporting ATPase, cytoplasmic domain N"/>
    <property type="match status" value="1"/>
</dbReference>
<feature type="domain" description="P-type ATPase A" evidence="9">
    <location>
        <begin position="141"/>
        <end position="239"/>
    </location>
</feature>
<name>A0A455SJR9_9CHLR</name>
<dbReference type="InterPro" id="IPR051014">
    <property type="entry name" value="Cation_Transport_ATPase_IB"/>
</dbReference>
<dbReference type="GO" id="GO:0015086">
    <property type="term" value="F:cadmium ion transmembrane transporter activity"/>
    <property type="evidence" value="ECO:0007669"/>
    <property type="project" value="TreeGrafter"/>
</dbReference>
<dbReference type="SFLD" id="SFLDF00027">
    <property type="entry name" value="p-type_atpase"/>
    <property type="match status" value="1"/>
</dbReference>
<dbReference type="InterPro" id="IPR023214">
    <property type="entry name" value="HAD_sf"/>
</dbReference>
<feature type="transmembrane region" description="Helical" evidence="8">
    <location>
        <begin position="57"/>
        <end position="74"/>
    </location>
</feature>
<comment type="similarity">
    <text evidence="2 8">Belongs to the cation transport ATPase (P-type) (TC 3.A.3) family. Type IB subfamily.</text>
</comment>
<dbReference type="InterPro" id="IPR044492">
    <property type="entry name" value="P_typ_ATPase_HD_dom"/>
</dbReference>
<keyword evidence="8" id="KW-1003">Cell membrane</keyword>
<gene>
    <name evidence="10" type="ORF">KTC_19130</name>
</gene>
<dbReference type="InterPro" id="IPR018303">
    <property type="entry name" value="ATPase_P-typ_P_site"/>
</dbReference>
<dbReference type="SFLD" id="SFLDS00003">
    <property type="entry name" value="Haloacid_Dehalogenase"/>
    <property type="match status" value="1"/>
</dbReference>
<dbReference type="InterPro" id="IPR001757">
    <property type="entry name" value="P_typ_ATPase"/>
</dbReference>
<dbReference type="GO" id="GO:0005524">
    <property type="term" value="F:ATP binding"/>
    <property type="evidence" value="ECO:0007669"/>
    <property type="project" value="UniProtKB-UniRule"/>
</dbReference>
<feature type="transmembrane region" description="Helical" evidence="8">
    <location>
        <begin position="255"/>
        <end position="273"/>
    </location>
</feature>
<dbReference type="PROSITE" id="PS00154">
    <property type="entry name" value="ATPASE_E1_E2"/>
    <property type="match status" value="1"/>
</dbReference>
<feature type="transmembrane region" description="Helical" evidence="8">
    <location>
        <begin position="279"/>
        <end position="300"/>
    </location>
</feature>
<keyword evidence="3 8" id="KW-0812">Transmembrane</keyword>
<evidence type="ECO:0000256" key="5">
    <source>
        <dbReference type="ARBA" id="ARBA00022967"/>
    </source>
</evidence>
<proteinExistence type="inferred from homology"/>
<dbReference type="PANTHER" id="PTHR48085">
    <property type="entry name" value="CADMIUM/ZINC-TRANSPORTING ATPASE HMA2-RELATED"/>
    <property type="match status" value="1"/>
</dbReference>
<evidence type="ECO:0000256" key="6">
    <source>
        <dbReference type="ARBA" id="ARBA00022989"/>
    </source>
</evidence>
<dbReference type="InterPro" id="IPR036412">
    <property type="entry name" value="HAD-like_sf"/>
</dbReference>
<dbReference type="Gene3D" id="3.40.50.1000">
    <property type="entry name" value="HAD superfamily/HAD-like"/>
    <property type="match status" value="1"/>
</dbReference>
<evidence type="ECO:0000256" key="4">
    <source>
        <dbReference type="ARBA" id="ARBA00022723"/>
    </source>
</evidence>
<organism evidence="10">
    <name type="scientific">Thermosporothrix sp. COM3</name>
    <dbReference type="NCBI Taxonomy" id="2490863"/>
    <lineage>
        <taxon>Bacteria</taxon>
        <taxon>Bacillati</taxon>
        <taxon>Chloroflexota</taxon>
        <taxon>Ktedonobacteria</taxon>
        <taxon>Ktedonobacterales</taxon>
        <taxon>Thermosporotrichaceae</taxon>
        <taxon>Thermosporothrix</taxon>
    </lineage>
</organism>
<feature type="transmembrane region" description="Helical" evidence="8">
    <location>
        <begin position="108"/>
        <end position="126"/>
    </location>
</feature>
<dbReference type="GO" id="GO:0016887">
    <property type="term" value="F:ATP hydrolysis activity"/>
    <property type="evidence" value="ECO:0007669"/>
    <property type="project" value="InterPro"/>
</dbReference>
<dbReference type="PRINTS" id="PR00119">
    <property type="entry name" value="CATATPASE"/>
</dbReference>
<dbReference type="GO" id="GO:0046872">
    <property type="term" value="F:metal ion binding"/>
    <property type="evidence" value="ECO:0007669"/>
    <property type="project" value="UniProtKB-KW"/>
</dbReference>
<dbReference type="InterPro" id="IPR059000">
    <property type="entry name" value="ATPase_P-type_domA"/>
</dbReference>
<evidence type="ECO:0000256" key="2">
    <source>
        <dbReference type="ARBA" id="ARBA00006024"/>
    </source>
</evidence>
<evidence type="ECO:0000256" key="3">
    <source>
        <dbReference type="ARBA" id="ARBA00022692"/>
    </source>
</evidence>
<comment type="subcellular location">
    <subcellularLocation>
        <location evidence="8">Cell membrane</location>
    </subcellularLocation>
    <subcellularLocation>
        <location evidence="1">Membrane</location>
        <topology evidence="1">Multi-pass membrane protein</topology>
    </subcellularLocation>
</comment>
<keyword evidence="4 8" id="KW-0479">Metal-binding</keyword>
<dbReference type="GO" id="GO:0019829">
    <property type="term" value="F:ATPase-coupled monoatomic cation transmembrane transporter activity"/>
    <property type="evidence" value="ECO:0007669"/>
    <property type="project" value="InterPro"/>
</dbReference>
<feature type="transmembrane region" description="Helical" evidence="8">
    <location>
        <begin position="609"/>
        <end position="628"/>
    </location>
</feature>
<dbReference type="SFLD" id="SFLDG00002">
    <property type="entry name" value="C1.7:_P-type_atpase_like"/>
    <property type="match status" value="1"/>
</dbReference>
<evidence type="ECO:0000256" key="7">
    <source>
        <dbReference type="ARBA" id="ARBA00023136"/>
    </source>
</evidence>
<dbReference type="SUPFAM" id="SSF81653">
    <property type="entry name" value="Calcium ATPase, transduction domain A"/>
    <property type="match status" value="1"/>
</dbReference>
<keyword evidence="7 8" id="KW-0472">Membrane</keyword>
<evidence type="ECO:0000256" key="8">
    <source>
        <dbReference type="RuleBase" id="RU362081"/>
    </source>
</evidence>
<dbReference type="NCBIfam" id="TIGR01525">
    <property type="entry name" value="ATPase-IB_hvy"/>
    <property type="match status" value="1"/>
</dbReference>
<evidence type="ECO:0000259" key="9">
    <source>
        <dbReference type="Pfam" id="PF00122"/>
    </source>
</evidence>
<dbReference type="GO" id="GO:0005886">
    <property type="term" value="C:plasma membrane"/>
    <property type="evidence" value="ECO:0007669"/>
    <property type="project" value="UniProtKB-SubCell"/>
</dbReference>
<keyword evidence="8" id="KW-0067">ATP-binding</keyword>
<keyword evidence="5" id="KW-1278">Translocase</keyword>
<protein>
    <submittedName>
        <fullName evidence="10">Cation transporter</fullName>
    </submittedName>
</protein>
<dbReference type="InterPro" id="IPR023298">
    <property type="entry name" value="ATPase_P-typ_TM_dom_sf"/>
</dbReference>
<dbReference type="NCBIfam" id="TIGR01494">
    <property type="entry name" value="ATPase_P-type"/>
    <property type="match status" value="2"/>
</dbReference>
<accession>A0A455SJR9</accession>
<dbReference type="InterPro" id="IPR023299">
    <property type="entry name" value="ATPase_P-typ_cyto_dom_N"/>
</dbReference>
<dbReference type="PANTHER" id="PTHR48085:SF5">
    <property type="entry name" value="CADMIUM_ZINC-TRANSPORTING ATPASE HMA4-RELATED"/>
    <property type="match status" value="1"/>
</dbReference>
<reference evidence="10" key="1">
    <citation type="submission" date="2018-12" db="EMBL/GenBank/DDBJ databases">
        <title>Novel natural products biosynthetic potential of the class Ktedonobacteria.</title>
        <authorList>
            <person name="Zheng Y."/>
            <person name="Saitou A."/>
            <person name="Wang C.M."/>
            <person name="Toyoda A."/>
            <person name="Minakuchi Y."/>
            <person name="Sekiguchi Y."/>
            <person name="Ueda K."/>
            <person name="Takano H."/>
            <person name="Sakai Y."/>
            <person name="Yokota A."/>
            <person name="Yabe S."/>
        </authorList>
    </citation>
    <scope>NUCLEOTIDE SEQUENCE</scope>
    <source>
        <strain evidence="10">COM3</strain>
    </source>
</reference>
<evidence type="ECO:0000313" key="10">
    <source>
        <dbReference type="EMBL" id="BBH87162.1"/>
    </source>
</evidence>
<keyword evidence="8" id="KW-0547">Nucleotide-binding</keyword>
<dbReference type="InterPro" id="IPR008250">
    <property type="entry name" value="ATPase_P-typ_transduc_dom_A_sf"/>
</dbReference>
<dbReference type="AlphaFoldDB" id="A0A455SJR9"/>
<dbReference type="SUPFAM" id="SSF81665">
    <property type="entry name" value="Calcium ATPase, transmembrane domain M"/>
    <property type="match status" value="1"/>
</dbReference>
<evidence type="ECO:0000256" key="1">
    <source>
        <dbReference type="ARBA" id="ARBA00004141"/>
    </source>
</evidence>
<dbReference type="Pfam" id="PF00122">
    <property type="entry name" value="E1-E2_ATPase"/>
    <property type="match status" value="1"/>
</dbReference>
<dbReference type="SUPFAM" id="SSF56784">
    <property type="entry name" value="HAD-like"/>
    <property type="match status" value="1"/>
</dbReference>
<dbReference type="EMBL" id="AP019376">
    <property type="protein sequence ID" value="BBH87162.1"/>
    <property type="molecule type" value="Genomic_DNA"/>
</dbReference>